<dbReference type="PANTHER" id="PTHR24346">
    <property type="entry name" value="MAP/MICROTUBULE AFFINITY-REGULATING KINASE"/>
    <property type="match status" value="1"/>
</dbReference>
<dbReference type="PROSITE" id="PS50011">
    <property type="entry name" value="PROTEIN_KINASE_DOM"/>
    <property type="match status" value="1"/>
</dbReference>
<comment type="caution">
    <text evidence="6">The sequence shown here is derived from an EMBL/GenBank/DDBJ whole genome shotgun (WGS) entry which is preliminary data.</text>
</comment>
<dbReference type="AlphaFoldDB" id="A0A0E9NQY8"/>
<dbReference type="SUPFAM" id="SSF56112">
    <property type="entry name" value="Protein kinase-like (PK-like)"/>
    <property type="match status" value="1"/>
</dbReference>
<dbReference type="PANTHER" id="PTHR24346:SF77">
    <property type="entry name" value="SERINE THREONINE PROTEIN KINASE"/>
    <property type="match status" value="1"/>
</dbReference>
<dbReference type="Gene3D" id="3.30.200.20">
    <property type="entry name" value="Phosphorylase Kinase, domain 1"/>
    <property type="match status" value="1"/>
</dbReference>
<evidence type="ECO:0000256" key="3">
    <source>
        <dbReference type="PROSITE-ProRule" id="PRU10141"/>
    </source>
</evidence>
<keyword evidence="7" id="KW-1185">Reference proteome</keyword>
<dbReference type="STRING" id="698492.A0A0E9NQY8"/>
<dbReference type="GO" id="GO:0004674">
    <property type="term" value="F:protein serine/threonine kinase activity"/>
    <property type="evidence" value="ECO:0007669"/>
    <property type="project" value="TreeGrafter"/>
</dbReference>
<feature type="region of interest" description="Disordered" evidence="4">
    <location>
        <begin position="610"/>
        <end position="635"/>
    </location>
</feature>
<dbReference type="PROSITE" id="PS00107">
    <property type="entry name" value="PROTEIN_KINASE_ATP"/>
    <property type="match status" value="1"/>
</dbReference>
<dbReference type="InterPro" id="IPR011009">
    <property type="entry name" value="Kinase-like_dom_sf"/>
</dbReference>
<feature type="region of interest" description="Disordered" evidence="4">
    <location>
        <begin position="143"/>
        <end position="167"/>
    </location>
</feature>
<dbReference type="EMBL" id="BACD03000065">
    <property type="protein sequence ID" value="GAO52292.1"/>
    <property type="molecule type" value="Genomic_DNA"/>
</dbReference>
<feature type="region of interest" description="Disordered" evidence="4">
    <location>
        <begin position="207"/>
        <end position="230"/>
    </location>
</feature>
<keyword evidence="2 3" id="KW-0067">ATP-binding</keyword>
<name>A0A0E9NQY8_SAICN</name>
<dbReference type="GO" id="GO:0005737">
    <property type="term" value="C:cytoplasm"/>
    <property type="evidence" value="ECO:0007669"/>
    <property type="project" value="TreeGrafter"/>
</dbReference>
<dbReference type="PROSITE" id="PS00108">
    <property type="entry name" value="PROTEIN_KINASE_ST"/>
    <property type="match status" value="1"/>
</dbReference>
<feature type="domain" description="Protein kinase" evidence="5">
    <location>
        <begin position="252"/>
        <end position="555"/>
    </location>
</feature>
<dbReference type="GO" id="GO:0005524">
    <property type="term" value="F:ATP binding"/>
    <property type="evidence" value="ECO:0007669"/>
    <property type="project" value="UniProtKB-UniRule"/>
</dbReference>
<dbReference type="CDD" id="cd14008">
    <property type="entry name" value="STKc_LKB1_CaMKK"/>
    <property type="match status" value="1"/>
</dbReference>
<keyword evidence="1 3" id="KW-0547">Nucleotide-binding</keyword>
<dbReference type="GO" id="GO:0035556">
    <property type="term" value="P:intracellular signal transduction"/>
    <property type="evidence" value="ECO:0007669"/>
    <property type="project" value="TreeGrafter"/>
</dbReference>
<evidence type="ECO:0000256" key="1">
    <source>
        <dbReference type="ARBA" id="ARBA00022741"/>
    </source>
</evidence>
<evidence type="ECO:0000313" key="6">
    <source>
        <dbReference type="EMBL" id="GAO52292.1"/>
    </source>
</evidence>
<dbReference type="Gene3D" id="1.10.510.10">
    <property type="entry name" value="Transferase(Phosphotransferase) domain 1"/>
    <property type="match status" value="1"/>
</dbReference>
<gene>
    <name evidence="6" type="ORF">G7K_6372-t1</name>
</gene>
<evidence type="ECO:0000259" key="5">
    <source>
        <dbReference type="PROSITE" id="PS50011"/>
    </source>
</evidence>
<dbReference type="SMART" id="SM00220">
    <property type="entry name" value="S_TKc"/>
    <property type="match status" value="1"/>
</dbReference>
<dbReference type="Pfam" id="PF00069">
    <property type="entry name" value="Pkinase"/>
    <property type="match status" value="1"/>
</dbReference>
<dbReference type="InterPro" id="IPR008271">
    <property type="entry name" value="Ser/Thr_kinase_AS"/>
</dbReference>
<dbReference type="Proteomes" id="UP000033140">
    <property type="component" value="Unassembled WGS sequence"/>
</dbReference>
<dbReference type="InterPro" id="IPR017441">
    <property type="entry name" value="Protein_kinase_ATP_BS"/>
</dbReference>
<dbReference type="InterPro" id="IPR000719">
    <property type="entry name" value="Prot_kinase_dom"/>
</dbReference>
<evidence type="ECO:0000256" key="4">
    <source>
        <dbReference type="SAM" id="MobiDB-lite"/>
    </source>
</evidence>
<accession>A0A0E9NQY8</accession>
<feature type="binding site" evidence="3">
    <location>
        <position position="281"/>
    </location>
    <ligand>
        <name>ATP</name>
        <dbReference type="ChEBI" id="CHEBI:30616"/>
    </ligand>
</feature>
<evidence type="ECO:0000256" key="2">
    <source>
        <dbReference type="ARBA" id="ARBA00022840"/>
    </source>
</evidence>
<proteinExistence type="predicted"/>
<reference evidence="6 7" key="2">
    <citation type="journal article" date="2014" name="J. Gen. Appl. Microbiol.">
        <title>The early diverging ascomycetous budding yeast Saitoella complicata has three histone deacetylases belonging to the Clr6, Hos2, and Rpd3 lineages.</title>
        <authorList>
            <person name="Nishida H."/>
            <person name="Matsumoto T."/>
            <person name="Kondo S."/>
            <person name="Hamamoto M."/>
            <person name="Yoshikawa H."/>
        </authorList>
    </citation>
    <scope>NUCLEOTIDE SEQUENCE [LARGE SCALE GENOMIC DNA]</scope>
    <source>
        <strain evidence="6 7">NRRL Y-17804</strain>
    </source>
</reference>
<reference evidence="6 7" key="3">
    <citation type="journal article" date="2015" name="Genome Announc.">
        <title>Draft Genome Sequence of the Archiascomycetous Yeast Saitoella complicata.</title>
        <authorList>
            <person name="Yamauchi K."/>
            <person name="Kondo S."/>
            <person name="Hamamoto M."/>
            <person name="Takahashi Y."/>
            <person name="Ogura Y."/>
            <person name="Hayashi T."/>
            <person name="Nishida H."/>
        </authorList>
    </citation>
    <scope>NUCLEOTIDE SEQUENCE [LARGE SCALE GENOMIC DNA]</scope>
    <source>
        <strain evidence="6 7">NRRL Y-17804</strain>
    </source>
</reference>
<sequence length="904" mass="100736">MDQYVCSRRDLGTPGALLHAPRSKFPPVLPKCLDGCAAPYPGSMQTRGPSTLPSAIYRDKTPAAVDRAFIPGRTLLFLSCDTLTTHDLVNLTWDDLYLTRRLPESLPILTDLLARRASQKRRGTDSTYLLADEKRLMTATTTATTTPTGTSTLMSERPRSLSSNGFTTKFTTKSPYLPYTPPSSSSGSVTPVNTRVEHLRSIIIRQSSAPNAVPLSPERHHRRSHSGPRPLVKETLNAQCHHSEQGRMLNNYCIKEEIGRGSFGCVYRCIETLTGKEYAVKEFSKSRLRKRSQSAILRRPRPRPVSLGAGVSGRPVLLQRKSASDIHQLEEQGNPLSLIKSEVAIMKKLNHENVLNLIEVLDDPTGDSLYMIVEIASKGVVMKVGLDNHAGPIEDEACRHYFRDLILGMEYLHAHNIVHRDIKPDNLLLTHDNILKIVDFGVSEIFEKENGDRVKKSTGSPAFMAPEICDCAKGEISGKAADIWAMGVTLFCLKYGHLPFERTNLMDLYECIKNDEPEGIPEDEDPALVDLFSWILQKDPSTRITMDELREHPWVTCDGHDPLLPKEENVAELVTHVTAEEVQGAIKGIRGAMTVIKAVNKLKKLSLQRRRMSSCSTTSDDSGVMSSGAQTPASMLDIPTSNRMIRTKSVDDQMLSPATDRLKEPFPEVNLGQTIGRPELEIAIVSEEPEEVNEDVVERVLACAVDGRGQKAMRSPLAIPRIQTVLKPEKPELGMPWVSIEAPTPVVDKKLPFARTPPVAITPEPRFETYGPWSSPKVHKPAEVPRPAAQDEVKMVVPPTPPPGYVHEPFGLRSTDDGGPILSASPSGTDENIYVNAWHNEEIRIRHEKGEDAILFHNWRIDDEKGNPEVNPHGREKVERAKPVVMNNEERFDWQMVLDEMRDR</sequence>
<evidence type="ECO:0000313" key="7">
    <source>
        <dbReference type="Proteomes" id="UP000033140"/>
    </source>
</evidence>
<protein>
    <recommendedName>
        <fullName evidence="5">Protein kinase domain-containing protein</fullName>
    </recommendedName>
</protein>
<reference evidence="6 7" key="1">
    <citation type="journal article" date="2011" name="J. Gen. Appl. Microbiol.">
        <title>Draft genome sequencing of the enigmatic yeast Saitoella complicata.</title>
        <authorList>
            <person name="Nishida H."/>
            <person name="Hamamoto M."/>
            <person name="Sugiyama J."/>
        </authorList>
    </citation>
    <scope>NUCLEOTIDE SEQUENCE [LARGE SCALE GENOMIC DNA]</scope>
    <source>
        <strain evidence="6 7">NRRL Y-17804</strain>
    </source>
</reference>
<feature type="compositionally biased region" description="Polar residues" evidence="4">
    <location>
        <begin position="613"/>
        <end position="635"/>
    </location>
</feature>
<dbReference type="FunFam" id="1.10.510.10:FF:000571">
    <property type="entry name" value="Maternal embryonic leucine zipper kinase"/>
    <property type="match status" value="1"/>
</dbReference>
<organism evidence="6 7">
    <name type="scientific">Saitoella complicata (strain BCRC 22490 / CBS 7301 / JCM 7358 / NBRC 10748 / NRRL Y-17804)</name>
    <dbReference type="NCBI Taxonomy" id="698492"/>
    <lineage>
        <taxon>Eukaryota</taxon>
        <taxon>Fungi</taxon>
        <taxon>Dikarya</taxon>
        <taxon>Ascomycota</taxon>
        <taxon>Taphrinomycotina</taxon>
        <taxon>Taphrinomycotina incertae sedis</taxon>
        <taxon>Saitoella</taxon>
    </lineage>
</organism>
<feature type="compositionally biased region" description="Low complexity" evidence="4">
    <location>
        <begin position="143"/>
        <end position="152"/>
    </location>
</feature>